<dbReference type="SUPFAM" id="SSF56601">
    <property type="entry name" value="beta-lactamase/transpeptidase-like"/>
    <property type="match status" value="1"/>
</dbReference>
<feature type="transmembrane region" description="Helical" evidence="1">
    <location>
        <begin position="349"/>
        <end position="372"/>
    </location>
</feature>
<dbReference type="PANTHER" id="PTHR46825">
    <property type="entry name" value="D-ALANYL-D-ALANINE-CARBOXYPEPTIDASE/ENDOPEPTIDASE AMPH"/>
    <property type="match status" value="1"/>
</dbReference>
<evidence type="ECO:0000313" key="4">
    <source>
        <dbReference type="Proteomes" id="UP000663802"/>
    </source>
</evidence>
<dbReference type="RefSeq" id="WP_206868308.1">
    <property type="nucleotide sequence ID" value="NZ_BMBA01000001.1"/>
</dbReference>
<reference evidence="3 4" key="1">
    <citation type="journal article" date="2021" name="Int. J. Syst. Evol. Microbiol.">
        <title>Clostridium zeae sp. nov., isolated from corn silage.</title>
        <authorList>
            <person name="Kobayashi H."/>
            <person name="Tanizawa Y."/>
            <person name="Yagura M."/>
            <person name="Sakamoto M."/>
            <person name="Ohkuma M."/>
            <person name="Tohno M."/>
        </authorList>
    </citation>
    <scope>NUCLEOTIDE SEQUENCE [LARGE SCALE GENOMIC DNA]</scope>
    <source>
        <strain evidence="3 4">CSC2</strain>
    </source>
</reference>
<dbReference type="Pfam" id="PF00144">
    <property type="entry name" value="Beta-lactamase"/>
    <property type="match status" value="1"/>
</dbReference>
<dbReference type="Gene3D" id="3.40.710.10">
    <property type="entry name" value="DD-peptidase/beta-lactamase superfamily"/>
    <property type="match status" value="1"/>
</dbReference>
<feature type="domain" description="Beta-lactamase-related" evidence="2">
    <location>
        <begin position="7"/>
        <end position="327"/>
    </location>
</feature>
<organism evidence="3 4">
    <name type="scientific">Clostridium zeae</name>
    <dbReference type="NCBI Taxonomy" id="2759022"/>
    <lineage>
        <taxon>Bacteria</taxon>
        <taxon>Bacillati</taxon>
        <taxon>Bacillota</taxon>
        <taxon>Clostridia</taxon>
        <taxon>Eubacteriales</taxon>
        <taxon>Clostridiaceae</taxon>
        <taxon>Clostridium</taxon>
    </lineage>
</organism>
<keyword evidence="1" id="KW-0472">Membrane</keyword>
<proteinExistence type="predicted"/>
<comment type="caution">
    <text evidence="3">The sequence shown here is derived from an EMBL/GenBank/DDBJ whole genome shotgun (WGS) entry which is preliminary data.</text>
</comment>
<evidence type="ECO:0000256" key="1">
    <source>
        <dbReference type="SAM" id="Phobius"/>
    </source>
</evidence>
<keyword evidence="1" id="KW-1133">Transmembrane helix</keyword>
<gene>
    <name evidence="3" type="ORF">CSC2_08590</name>
</gene>
<sequence>MDTNSIDNYIKIRMGKEKIPGVSLGIVKDNKIIYLKGYGKANEKGDLVTEKTPFILGSVSKSFTALAIMQLYESGKLDIDKPVKQYLPWFQVKDKEATEKITIRNLLTHTSGLSNMTNYDELIKDDIPLEEFVKKLKDTNITKPVNATFQYSNIGYSILGEVIQKVSGVSYSEYIEKNVFLPLQMNNSYTSQDEAKKNGLATGYFSSFMFKIPINQREHIASIPCGYIISSAEDMCHYLIANLNSGIYNKQPVISESLLEKMHSKIVYFGRGNYYGMGWVSDSDYVWHNGESENFWSDLFIDKTKKIGVVMLFNTSDNLASYDYIARGVMNIAEGNKQDNYIRSSLRPIMNILLVIFFVLSIVELVSLVRWVKDFEFIDIQVQAEVVKVIFINFIIPIAVYILGVRGVCNLFNGPAKWMPDVIATVMVLPIALLISGLVKIFMLIKH</sequence>
<dbReference type="Proteomes" id="UP000663802">
    <property type="component" value="Unassembled WGS sequence"/>
</dbReference>
<keyword evidence="1" id="KW-0812">Transmembrane</keyword>
<dbReference type="PANTHER" id="PTHR46825:SF9">
    <property type="entry name" value="BETA-LACTAMASE-RELATED DOMAIN-CONTAINING PROTEIN"/>
    <property type="match status" value="1"/>
</dbReference>
<protein>
    <submittedName>
        <fullName evidence="3">Penicillin-binding protein</fullName>
    </submittedName>
</protein>
<name>A0ABQ1E747_9CLOT</name>
<evidence type="ECO:0000259" key="2">
    <source>
        <dbReference type="Pfam" id="PF00144"/>
    </source>
</evidence>
<dbReference type="InterPro" id="IPR050491">
    <property type="entry name" value="AmpC-like"/>
</dbReference>
<feature type="transmembrane region" description="Helical" evidence="1">
    <location>
        <begin position="384"/>
        <end position="403"/>
    </location>
</feature>
<feature type="transmembrane region" description="Helical" evidence="1">
    <location>
        <begin position="423"/>
        <end position="445"/>
    </location>
</feature>
<evidence type="ECO:0000313" key="3">
    <source>
        <dbReference type="EMBL" id="GFZ30333.1"/>
    </source>
</evidence>
<dbReference type="EMBL" id="BMBA01000001">
    <property type="protein sequence ID" value="GFZ30333.1"/>
    <property type="molecule type" value="Genomic_DNA"/>
</dbReference>
<dbReference type="InterPro" id="IPR012338">
    <property type="entry name" value="Beta-lactam/transpept-like"/>
</dbReference>
<keyword evidence="4" id="KW-1185">Reference proteome</keyword>
<accession>A0ABQ1E747</accession>
<dbReference type="InterPro" id="IPR001466">
    <property type="entry name" value="Beta-lactam-related"/>
</dbReference>